<reference evidence="2" key="2">
    <citation type="submission" date="2010-07" db="EMBL/GenBank/DDBJ databases">
        <title>Complete genome sequence of Arthrobacter arilaitensis (strain DSM 16368 / CIP 108037 / JCM 13566 / Re117).</title>
        <authorList>
            <person name="Genoscope."/>
        </authorList>
    </citation>
    <scope>NUCLEOTIDE SEQUENCE [LARGE SCALE GENOMIC DNA]</scope>
    <source>
        <strain evidence="2">DSM 16368 / CIP 108037 / IAM 15318 / JCM 13566 / Re117</strain>
    </source>
</reference>
<protein>
    <submittedName>
        <fullName evidence="1">Uncharacterized protein</fullName>
    </submittedName>
</protein>
<dbReference type="GeneID" id="303184269"/>
<name>A0ABP1U0I3_GLUAR</name>
<sequence length="164" mass="18407">MPAKPEKRDEHYVLEPCSDTLGLPCIGQQSFDWLRGDPSLKNDKRKTLPIDGYFEELGLVVEYHERQHSEAVPFFDSKVTSTAMLRGPQRSLYDARKAALIPQHGMALLVIDYRDFANKKGKIVHDPARDRQIVAALLARTAQCTEHGVVTNFPVPLAETPAEP</sequence>
<organism evidence="1 2">
    <name type="scientific">Glutamicibacter arilaitensis (strain DSM 16368 / CIP 108037 / IAM 15318 / JCM 13566 / NCIMB 14258 / Re117)</name>
    <name type="common">Arthrobacter arilaitensis</name>
    <dbReference type="NCBI Taxonomy" id="861360"/>
    <lineage>
        <taxon>Bacteria</taxon>
        <taxon>Bacillati</taxon>
        <taxon>Actinomycetota</taxon>
        <taxon>Actinomycetes</taxon>
        <taxon>Micrococcales</taxon>
        <taxon>Micrococcaceae</taxon>
        <taxon>Glutamicibacter</taxon>
    </lineage>
</organism>
<accession>A0ABP1U0I3</accession>
<reference evidence="2" key="1">
    <citation type="journal article" date="2010" name="PLoS ONE">
        <title>The Arthrobacter arilaitensis Re117 genome sequence reveals its genetic adaptation to the surface of cheese.</title>
        <authorList>
            <person name="Monnet C."/>
            <person name="Loux V."/>
            <person name="Gibrat J.F."/>
            <person name="Spinnler E."/>
            <person name="Barbe V."/>
            <person name="Vacherie B."/>
            <person name="Gavory F."/>
            <person name="Gourbeyre E."/>
            <person name="Siguier P."/>
            <person name="Chandler M."/>
            <person name="Elleuch R."/>
            <person name="Irlinger F."/>
            <person name="Vallaeys T."/>
        </authorList>
    </citation>
    <scope>NUCLEOTIDE SEQUENCE</scope>
    <source>
        <strain evidence="2">DSM 16368 / CIP 108037 / IAM 15318 / JCM 13566 / Re117</strain>
    </source>
</reference>
<evidence type="ECO:0000313" key="1">
    <source>
        <dbReference type="EMBL" id="CBT74876.1"/>
    </source>
</evidence>
<keyword evidence="2" id="KW-1185">Reference proteome</keyword>
<dbReference type="RefSeq" id="WP_013348027.1">
    <property type="nucleotide sequence ID" value="NC_014550.1"/>
</dbReference>
<evidence type="ECO:0000313" key="2">
    <source>
        <dbReference type="Proteomes" id="UP000006878"/>
    </source>
</evidence>
<dbReference type="EMBL" id="FQ311875">
    <property type="protein sequence ID" value="CBT74876.1"/>
    <property type="molecule type" value="Genomic_DNA"/>
</dbReference>
<gene>
    <name evidence="1" type="ordered locus">AARI_06480</name>
</gene>
<proteinExistence type="predicted"/>
<dbReference type="Proteomes" id="UP000006878">
    <property type="component" value="Chromosome"/>
</dbReference>